<evidence type="ECO:0000313" key="2">
    <source>
        <dbReference type="Proteomes" id="UP001164539"/>
    </source>
</evidence>
<organism evidence="1 2">
    <name type="scientific">Melia azedarach</name>
    <name type="common">Chinaberry tree</name>
    <dbReference type="NCBI Taxonomy" id="155640"/>
    <lineage>
        <taxon>Eukaryota</taxon>
        <taxon>Viridiplantae</taxon>
        <taxon>Streptophyta</taxon>
        <taxon>Embryophyta</taxon>
        <taxon>Tracheophyta</taxon>
        <taxon>Spermatophyta</taxon>
        <taxon>Magnoliopsida</taxon>
        <taxon>eudicotyledons</taxon>
        <taxon>Gunneridae</taxon>
        <taxon>Pentapetalae</taxon>
        <taxon>rosids</taxon>
        <taxon>malvids</taxon>
        <taxon>Sapindales</taxon>
        <taxon>Meliaceae</taxon>
        <taxon>Melia</taxon>
    </lineage>
</organism>
<dbReference type="Proteomes" id="UP001164539">
    <property type="component" value="Chromosome 6"/>
</dbReference>
<accession>A0ACC1Y137</accession>
<comment type="caution">
    <text evidence="1">The sequence shown here is derived from an EMBL/GenBank/DDBJ whole genome shotgun (WGS) entry which is preliminary data.</text>
</comment>
<proteinExistence type="predicted"/>
<dbReference type="EMBL" id="CM051399">
    <property type="protein sequence ID" value="KAJ4717456.1"/>
    <property type="molecule type" value="Genomic_DNA"/>
</dbReference>
<protein>
    <submittedName>
        <fullName evidence="1">Uncharacterized protein</fullName>
    </submittedName>
</protein>
<sequence>MNVKETTCQWSHLPSRFWFPSLPQKFCTSSSFISLDPGRSRIRPIRSLYVCLHFHNHCVHDGQNLRTRRLLNWKLHFPFSDLSSSTFVHVDVLAKAWEWRFC</sequence>
<evidence type="ECO:0000313" key="1">
    <source>
        <dbReference type="EMBL" id="KAJ4717456.1"/>
    </source>
</evidence>
<reference evidence="1 2" key="1">
    <citation type="journal article" date="2023" name="Science">
        <title>Complex scaffold remodeling in plant triterpene biosynthesis.</title>
        <authorList>
            <person name="De La Pena R."/>
            <person name="Hodgson H."/>
            <person name="Liu J.C."/>
            <person name="Stephenson M.J."/>
            <person name="Martin A.C."/>
            <person name="Owen C."/>
            <person name="Harkess A."/>
            <person name="Leebens-Mack J."/>
            <person name="Jimenez L.E."/>
            <person name="Osbourn A."/>
            <person name="Sattely E.S."/>
        </authorList>
    </citation>
    <scope>NUCLEOTIDE SEQUENCE [LARGE SCALE GENOMIC DNA]</scope>
    <source>
        <strain evidence="2">cv. JPN11</strain>
        <tissue evidence="1">Leaf</tissue>
    </source>
</reference>
<name>A0ACC1Y137_MELAZ</name>
<gene>
    <name evidence="1" type="ORF">OWV82_012331</name>
</gene>
<keyword evidence="2" id="KW-1185">Reference proteome</keyword>